<protein>
    <submittedName>
        <fullName evidence="2">Uncharacterized protein</fullName>
    </submittedName>
</protein>
<reference evidence="2" key="1">
    <citation type="submission" date="2023-03" db="EMBL/GenBank/DDBJ databases">
        <title>Chitinimonas shenzhenensis gen. nov., sp. nov., a novel member of family Burkholderiaceae isolated from activated sludge collected in Shen Zhen, China.</title>
        <authorList>
            <person name="Wang X."/>
        </authorList>
    </citation>
    <scope>NUCLEOTIDE SEQUENCE</scope>
    <source>
        <strain evidence="2">DQS-5</strain>
    </source>
</reference>
<dbReference type="EMBL" id="JARRAF010000006">
    <property type="protein sequence ID" value="MDK2123860.1"/>
    <property type="molecule type" value="Genomic_DNA"/>
</dbReference>
<keyword evidence="1" id="KW-0472">Membrane</keyword>
<keyword evidence="1" id="KW-1133">Transmembrane helix</keyword>
<dbReference type="Proteomes" id="UP001172778">
    <property type="component" value="Unassembled WGS sequence"/>
</dbReference>
<evidence type="ECO:0000313" key="3">
    <source>
        <dbReference type="Proteomes" id="UP001172778"/>
    </source>
</evidence>
<sequence>MRLKYETQPHFSLNQRGDRLWAALSLDLLDGIVETQAVAIDDLANIQAIGLRIDPVDAEANTVALALTLHIDRRGSQTEQRLLASLRLPLPLDRKGKPLQQAETVQHCLRFRLNESYQLAWRQWQESPPAVSPSPAEVGTLPTHVGAWRRSVPTQRAASNRASWWLVSAIVIACGMWLGWTLQQKRPTAPGEMASLEESIRQQIMQGTGIPSANASSAAAEQANTTLQTLKALGLDPGQSADNACLVK</sequence>
<evidence type="ECO:0000313" key="2">
    <source>
        <dbReference type="EMBL" id="MDK2123860.1"/>
    </source>
</evidence>
<name>A0ABT7DUV9_9NEIS</name>
<accession>A0ABT7DUV9</accession>
<dbReference type="RefSeq" id="WP_284100164.1">
    <property type="nucleotide sequence ID" value="NZ_JARRAF010000006.1"/>
</dbReference>
<comment type="caution">
    <text evidence="2">The sequence shown here is derived from an EMBL/GenBank/DDBJ whole genome shotgun (WGS) entry which is preliminary data.</text>
</comment>
<feature type="transmembrane region" description="Helical" evidence="1">
    <location>
        <begin position="162"/>
        <end position="180"/>
    </location>
</feature>
<evidence type="ECO:0000256" key="1">
    <source>
        <dbReference type="SAM" id="Phobius"/>
    </source>
</evidence>
<proteinExistence type="predicted"/>
<organism evidence="2 3">
    <name type="scientific">Parachitinimonas caeni</name>
    <dbReference type="NCBI Taxonomy" id="3031301"/>
    <lineage>
        <taxon>Bacteria</taxon>
        <taxon>Pseudomonadati</taxon>
        <taxon>Pseudomonadota</taxon>
        <taxon>Betaproteobacteria</taxon>
        <taxon>Neisseriales</taxon>
        <taxon>Chitinibacteraceae</taxon>
        <taxon>Parachitinimonas</taxon>
    </lineage>
</organism>
<gene>
    <name evidence="2" type="ORF">PZA18_07340</name>
</gene>
<keyword evidence="3" id="KW-1185">Reference proteome</keyword>
<keyword evidence="1" id="KW-0812">Transmembrane</keyword>